<keyword evidence="8" id="KW-1185">Reference proteome</keyword>
<dbReference type="InterPro" id="IPR013785">
    <property type="entry name" value="Aldolase_TIM"/>
</dbReference>
<dbReference type="SUPFAM" id="SSF51690">
    <property type="entry name" value="Nicotinate/Quinolinate PRTase C-terminal domain-like"/>
    <property type="match status" value="1"/>
</dbReference>
<dbReference type="EMBL" id="CP001089">
    <property type="protein sequence ID" value="ACD94176.1"/>
    <property type="molecule type" value="Genomic_DNA"/>
</dbReference>
<keyword evidence="3" id="KW-0328">Glycosyltransferase</keyword>
<gene>
    <name evidence="7" type="ordered locus">Glov_0448</name>
</gene>
<reference evidence="7 8" key="1">
    <citation type="submission" date="2008-05" db="EMBL/GenBank/DDBJ databases">
        <title>Complete sequence of chromosome of Geobacter lovleyi SZ.</title>
        <authorList>
            <consortium name="US DOE Joint Genome Institute"/>
            <person name="Lucas S."/>
            <person name="Copeland A."/>
            <person name="Lapidus A."/>
            <person name="Glavina del Rio T."/>
            <person name="Dalin E."/>
            <person name="Tice H."/>
            <person name="Bruce D."/>
            <person name="Goodwin L."/>
            <person name="Pitluck S."/>
            <person name="Chertkov O."/>
            <person name="Meincke L."/>
            <person name="Brettin T."/>
            <person name="Detter J.C."/>
            <person name="Han C."/>
            <person name="Tapia R."/>
            <person name="Kuske C.R."/>
            <person name="Schmutz J."/>
            <person name="Larimer F."/>
            <person name="Land M."/>
            <person name="Hauser L."/>
            <person name="Kyrpides N."/>
            <person name="Mikhailova N."/>
            <person name="Sung Y."/>
            <person name="Fletcher K.E."/>
            <person name="Ritalahti K.M."/>
            <person name="Loeffler F.E."/>
            <person name="Richardson P."/>
        </authorList>
    </citation>
    <scope>NUCLEOTIDE SEQUENCE [LARGE SCALE GENOMIC DNA]</scope>
    <source>
        <strain evidence="8">ATCC BAA-1151 / DSM 17278 / SZ</strain>
    </source>
</reference>
<dbReference type="InterPro" id="IPR036068">
    <property type="entry name" value="Nicotinate_pribotase-like_C"/>
</dbReference>
<feature type="domain" description="Quinolinate phosphoribosyl transferase N-terminal" evidence="6">
    <location>
        <begin position="74"/>
        <end position="155"/>
    </location>
</feature>
<feature type="domain" description="Quinolinate phosphoribosyl transferase C-terminal" evidence="5">
    <location>
        <begin position="159"/>
        <end position="319"/>
    </location>
</feature>
<name>B3E2C3_TRIL1</name>
<protein>
    <recommendedName>
        <fullName evidence="2">Putative pyrophosphorylase ModD</fullName>
    </recommendedName>
</protein>
<dbReference type="PANTHER" id="PTHR32179">
    <property type="entry name" value="NICOTINATE-NUCLEOTIDE PYROPHOSPHORYLASE [CARBOXYLATING]"/>
    <property type="match status" value="1"/>
</dbReference>
<dbReference type="Pfam" id="PF02749">
    <property type="entry name" value="QRPTase_N"/>
    <property type="match status" value="1"/>
</dbReference>
<proteinExistence type="inferred from homology"/>
<evidence type="ECO:0000259" key="5">
    <source>
        <dbReference type="Pfam" id="PF01729"/>
    </source>
</evidence>
<dbReference type="Proteomes" id="UP000002420">
    <property type="component" value="Chromosome"/>
</dbReference>
<evidence type="ECO:0000313" key="8">
    <source>
        <dbReference type="Proteomes" id="UP000002420"/>
    </source>
</evidence>
<evidence type="ECO:0000256" key="4">
    <source>
        <dbReference type="ARBA" id="ARBA00022679"/>
    </source>
</evidence>
<dbReference type="KEGG" id="glo:Glov_0448"/>
<dbReference type="SUPFAM" id="SSF54675">
    <property type="entry name" value="Nicotinate/Quinolinate PRTase N-terminal domain-like"/>
    <property type="match status" value="1"/>
</dbReference>
<dbReference type="GO" id="GO:0004514">
    <property type="term" value="F:nicotinate-nucleotide diphosphorylase (carboxylating) activity"/>
    <property type="evidence" value="ECO:0007669"/>
    <property type="project" value="InterPro"/>
</dbReference>
<evidence type="ECO:0000259" key="6">
    <source>
        <dbReference type="Pfam" id="PF02749"/>
    </source>
</evidence>
<dbReference type="CDD" id="cd01573">
    <property type="entry name" value="modD_like"/>
    <property type="match status" value="1"/>
</dbReference>
<dbReference type="NCBIfam" id="TIGR01334">
    <property type="entry name" value="modD"/>
    <property type="match status" value="1"/>
</dbReference>
<evidence type="ECO:0000256" key="1">
    <source>
        <dbReference type="ARBA" id="ARBA00009400"/>
    </source>
</evidence>
<dbReference type="AlphaFoldDB" id="B3E2C3"/>
<accession>B3E2C3</accession>
<dbReference type="GO" id="GO:0034213">
    <property type="term" value="P:quinolinate catabolic process"/>
    <property type="evidence" value="ECO:0007669"/>
    <property type="project" value="TreeGrafter"/>
</dbReference>
<dbReference type="InterPro" id="IPR027277">
    <property type="entry name" value="NadC/ModD"/>
</dbReference>
<evidence type="ECO:0000256" key="3">
    <source>
        <dbReference type="ARBA" id="ARBA00022676"/>
    </source>
</evidence>
<sequence length="334" mass="35599">MGRFCRLSPDKGSGEGLQGWGGLRTQGASIELSLFSALSLYFEHHNGERGLGMVNCLADSEIERFLEEDIPYGDLTTHLLGIGQQQGEIRFSTRHHTTLCCTEEAARVLTKSGCKITWQTASGTRLPPGETFLLATGPAQALHAGWKVAVNLLEYGSGIATRTAGIVTAAREVNPCIAVLTTRKTFPGTKKLAIKAICAGGALPHRLGLSETVLVFKQHTAFMGGLEPLLRHVETLKREALETKIIVEADSPEEALLIAQSGADVVQMDKLPADQLKVLVHEVRQINPAVKVSAAGGINEQNAAEYAASGVDILVLSSVYFGKPADIGAVIVPV</sequence>
<dbReference type="GO" id="GO:0005737">
    <property type="term" value="C:cytoplasm"/>
    <property type="evidence" value="ECO:0007669"/>
    <property type="project" value="TreeGrafter"/>
</dbReference>
<dbReference type="InterPro" id="IPR006242">
    <property type="entry name" value="ModD"/>
</dbReference>
<evidence type="ECO:0000256" key="2">
    <source>
        <dbReference type="ARBA" id="ARBA00019205"/>
    </source>
</evidence>
<dbReference type="STRING" id="398767.Glov_0448"/>
<dbReference type="eggNOG" id="COG0157">
    <property type="taxonomic scope" value="Bacteria"/>
</dbReference>
<organism evidence="7 8">
    <name type="scientific">Trichlorobacter lovleyi (strain ATCC BAA-1151 / DSM 17278 / SZ)</name>
    <name type="common">Geobacter lovleyi</name>
    <dbReference type="NCBI Taxonomy" id="398767"/>
    <lineage>
        <taxon>Bacteria</taxon>
        <taxon>Pseudomonadati</taxon>
        <taxon>Thermodesulfobacteriota</taxon>
        <taxon>Desulfuromonadia</taxon>
        <taxon>Geobacterales</taxon>
        <taxon>Geobacteraceae</taxon>
        <taxon>Trichlorobacter</taxon>
    </lineage>
</organism>
<dbReference type="GO" id="GO:0009435">
    <property type="term" value="P:NAD+ biosynthetic process"/>
    <property type="evidence" value="ECO:0007669"/>
    <property type="project" value="InterPro"/>
</dbReference>
<dbReference type="Gene3D" id="3.90.1170.20">
    <property type="entry name" value="Quinolinate phosphoribosyl transferase, N-terminal domain"/>
    <property type="match status" value="1"/>
</dbReference>
<dbReference type="FunFam" id="3.20.20.70:FF:000030">
    <property type="entry name" value="Nicotinate-nucleotide pyrophosphorylase, carboxylating"/>
    <property type="match status" value="1"/>
</dbReference>
<dbReference type="Gene3D" id="3.20.20.70">
    <property type="entry name" value="Aldolase class I"/>
    <property type="match status" value="1"/>
</dbReference>
<dbReference type="PANTHER" id="PTHR32179:SF4">
    <property type="entry name" value="PYROPHOSPHORYLASE MODD-RELATED"/>
    <property type="match status" value="1"/>
</dbReference>
<dbReference type="InterPro" id="IPR022412">
    <property type="entry name" value="Quinolinate_PRibosylTrfase_N"/>
</dbReference>
<evidence type="ECO:0000313" key="7">
    <source>
        <dbReference type="EMBL" id="ACD94176.1"/>
    </source>
</evidence>
<dbReference type="HOGENOM" id="CLU_039622_2_1_7"/>
<dbReference type="InterPro" id="IPR037128">
    <property type="entry name" value="Quinolinate_PRibosylTase_N_sf"/>
</dbReference>
<comment type="similarity">
    <text evidence="1">Belongs to the NadC/ModD family.</text>
</comment>
<dbReference type="InterPro" id="IPR002638">
    <property type="entry name" value="Quinolinate_PRibosylTrfase_C"/>
</dbReference>
<dbReference type="Pfam" id="PF01729">
    <property type="entry name" value="QRPTase_C"/>
    <property type="match status" value="1"/>
</dbReference>
<keyword evidence="4" id="KW-0808">Transferase</keyword>